<dbReference type="GO" id="GO:0000160">
    <property type="term" value="P:phosphorelay signal transduction system"/>
    <property type="evidence" value="ECO:0007669"/>
    <property type="project" value="UniProtKB-KW"/>
</dbReference>
<dbReference type="Pfam" id="PF00931">
    <property type="entry name" value="NB-ARC"/>
    <property type="match status" value="1"/>
</dbReference>
<evidence type="ECO:0000259" key="8">
    <source>
        <dbReference type="PROSITE" id="PS51755"/>
    </source>
</evidence>
<dbReference type="InterPro" id="IPR019734">
    <property type="entry name" value="TPR_rpt"/>
</dbReference>
<dbReference type="Gene3D" id="1.25.40.10">
    <property type="entry name" value="Tetratricopeptide repeat domain"/>
    <property type="match status" value="2"/>
</dbReference>
<evidence type="ECO:0000256" key="2">
    <source>
        <dbReference type="ARBA" id="ARBA00023012"/>
    </source>
</evidence>
<keyword evidence="10" id="KW-1185">Reference proteome</keyword>
<keyword evidence="4 6" id="KW-0238">DNA-binding</keyword>
<dbReference type="Proteomes" id="UP000270343">
    <property type="component" value="Unassembled WGS sequence"/>
</dbReference>
<dbReference type="InterPro" id="IPR016032">
    <property type="entry name" value="Sig_transdc_resp-reg_C-effctor"/>
</dbReference>
<dbReference type="PROSITE" id="PS51755">
    <property type="entry name" value="OMPR_PHOB"/>
    <property type="match status" value="1"/>
</dbReference>
<accession>A0A3B0AQD0</accession>
<dbReference type="SUPFAM" id="SSF48452">
    <property type="entry name" value="TPR-like"/>
    <property type="match status" value="2"/>
</dbReference>
<dbReference type="Pfam" id="PF03704">
    <property type="entry name" value="BTAD"/>
    <property type="match status" value="1"/>
</dbReference>
<keyword evidence="3" id="KW-0805">Transcription regulation</keyword>
<feature type="compositionally biased region" description="Low complexity" evidence="7">
    <location>
        <begin position="282"/>
        <end position="298"/>
    </location>
</feature>
<evidence type="ECO:0000256" key="6">
    <source>
        <dbReference type="PROSITE-ProRule" id="PRU01091"/>
    </source>
</evidence>
<evidence type="ECO:0000256" key="5">
    <source>
        <dbReference type="ARBA" id="ARBA00023163"/>
    </source>
</evidence>
<dbReference type="GO" id="GO:0006355">
    <property type="term" value="P:regulation of DNA-templated transcription"/>
    <property type="evidence" value="ECO:0007669"/>
    <property type="project" value="InterPro"/>
</dbReference>
<comment type="caution">
    <text evidence="9">The sequence shown here is derived from an EMBL/GenBank/DDBJ whole genome shotgun (WGS) entry which is preliminary data.</text>
</comment>
<dbReference type="InterPro" id="IPR027417">
    <property type="entry name" value="P-loop_NTPase"/>
</dbReference>
<dbReference type="SMART" id="SM00028">
    <property type="entry name" value="TPR"/>
    <property type="match status" value="4"/>
</dbReference>
<dbReference type="Gene3D" id="3.40.50.300">
    <property type="entry name" value="P-loop containing nucleotide triphosphate hydrolases"/>
    <property type="match status" value="1"/>
</dbReference>
<dbReference type="GO" id="GO:0043531">
    <property type="term" value="F:ADP binding"/>
    <property type="evidence" value="ECO:0007669"/>
    <property type="project" value="InterPro"/>
</dbReference>
<sequence>MTPMVVGFADVRILYSGRAVMRVVHTRVEFKVLGPLAAVADGRVLPLGGPKQRTLLAMLLVNANTAVSGERLCDAVWGEAPPASAQANIRSYAAVLRKVLSPAAGPGSGDDRLSQGNGGYRLRVFPGEADLHRFELLAARGRTALAAGEHRAAADALEEALALWRGSPFEGVAHHDALLGEVARLEEARLTAFEDHAEARLALGEPRELVGPLRAETARYPLRESLWAKLMTAQYRSHQPGDALQSYALARTALRDELGIDPGDALRRLHHAILTRDPELGAPPAAAQPARPADAWQPTVQVPSDDSDFVGRGPLLERVAALIGPAAGRPGSTTPCAVPVAILTGLPGVGKTALATRLAHHLRNDFPDGRLFVHLDGTRGPQRTPGAILANLLLSLGVPGSSIPEATEERAALYRSLIADRKVLVLLDDARDEAQIRMLLPGTPGSAALVTSRTRLAGLTDAHLIDVAPFDDEESQDLLRRIVGPQRLAAEPEATGRILAACAGLPLALRVAAARLAGRPDWQVRRLADRLADERGVLAELTVGDLAVRTCVAASYHGLAPDAARAFRAIGLLPAPEFPCWALSAALLDPADAGTGDDGAAGHERAADRATDALIDANLVQIEQIESLNGQRQPRYRMHDLLHAYAAERALADEPESWRRAAVARVLDGWLTRARAAGDQLIRRGTGGHAPGAAGDLVGWLESERTGLVTAVGFAASAGYGPQTAGLAAALEDVCHLRNWWDEWEHVARAALDRATADGDPVAVAVAQGSLARACAVRGRVDDALTRYAGAIAQLDALGEEHHAARLRIHRSFAIADRGMAQLAHEDAVSAAAAMNRLGDKHGHVMALRSLGFTLSSQGREAEAVAALEPAVATAERLGHPLALADVLQLLAWAEIGRGRTERAARHLHRALAEYRSLRHRPGEAYALLALGRMHAEPGGPGRAAWALAPLGQAAAIFTELGERRGEALTALWLGSAHAALGDRDTAVSHLTTALNGFRSLRMPSWAERARQELDAAARSAGLTDR</sequence>
<dbReference type="CDD" id="cd15831">
    <property type="entry name" value="BTAD"/>
    <property type="match status" value="1"/>
</dbReference>
<evidence type="ECO:0000313" key="10">
    <source>
        <dbReference type="Proteomes" id="UP000270343"/>
    </source>
</evidence>
<feature type="domain" description="OmpR/PhoB-type" evidence="8">
    <location>
        <begin position="18"/>
        <end position="124"/>
    </location>
</feature>
<gene>
    <name evidence="9" type="ORF">D7231_30880</name>
</gene>
<organism evidence="9 10">
    <name type="scientific">Streptomyces klenkii</name>
    <dbReference type="NCBI Taxonomy" id="1420899"/>
    <lineage>
        <taxon>Bacteria</taxon>
        <taxon>Bacillati</taxon>
        <taxon>Actinomycetota</taxon>
        <taxon>Actinomycetes</taxon>
        <taxon>Kitasatosporales</taxon>
        <taxon>Streptomycetaceae</taxon>
        <taxon>Streptomyces</taxon>
    </lineage>
</organism>
<dbReference type="EMBL" id="RBAM01000020">
    <property type="protein sequence ID" value="RKN62842.1"/>
    <property type="molecule type" value="Genomic_DNA"/>
</dbReference>
<dbReference type="SMART" id="SM00862">
    <property type="entry name" value="Trans_reg_C"/>
    <property type="match status" value="1"/>
</dbReference>
<evidence type="ECO:0000256" key="3">
    <source>
        <dbReference type="ARBA" id="ARBA00023015"/>
    </source>
</evidence>
<feature type="region of interest" description="Disordered" evidence="7">
    <location>
        <begin position="279"/>
        <end position="308"/>
    </location>
</feature>
<dbReference type="AlphaFoldDB" id="A0A3B0AQD0"/>
<proteinExistence type="inferred from homology"/>
<dbReference type="InterPro" id="IPR002182">
    <property type="entry name" value="NB-ARC"/>
</dbReference>
<dbReference type="SUPFAM" id="SSF52540">
    <property type="entry name" value="P-loop containing nucleoside triphosphate hydrolases"/>
    <property type="match status" value="1"/>
</dbReference>
<keyword evidence="2" id="KW-0902">Two-component regulatory system</keyword>
<evidence type="ECO:0000313" key="9">
    <source>
        <dbReference type="EMBL" id="RKN62842.1"/>
    </source>
</evidence>
<dbReference type="InterPro" id="IPR001867">
    <property type="entry name" value="OmpR/PhoB-type_DNA-bd"/>
</dbReference>
<dbReference type="SMART" id="SM01043">
    <property type="entry name" value="BTAD"/>
    <property type="match status" value="1"/>
</dbReference>
<dbReference type="GO" id="GO:0003677">
    <property type="term" value="F:DNA binding"/>
    <property type="evidence" value="ECO:0007669"/>
    <property type="project" value="UniProtKB-UniRule"/>
</dbReference>
<dbReference type="InterPro" id="IPR051677">
    <property type="entry name" value="AfsR-DnrI-RedD_regulator"/>
</dbReference>
<dbReference type="InterPro" id="IPR011990">
    <property type="entry name" value="TPR-like_helical_dom_sf"/>
</dbReference>
<comment type="similarity">
    <text evidence="1">Belongs to the AfsR/DnrI/RedD regulatory family.</text>
</comment>
<evidence type="ECO:0000256" key="1">
    <source>
        <dbReference type="ARBA" id="ARBA00005820"/>
    </source>
</evidence>
<dbReference type="InterPro" id="IPR005158">
    <property type="entry name" value="BTAD"/>
</dbReference>
<dbReference type="InterPro" id="IPR036388">
    <property type="entry name" value="WH-like_DNA-bd_sf"/>
</dbReference>
<reference evidence="9 10" key="1">
    <citation type="journal article" date="2015" name="Antonie Van Leeuwenhoek">
        <title>Streptomyces klenkii sp. nov., isolated from deep marine sediment.</title>
        <authorList>
            <person name="Veyisoglu A."/>
            <person name="Sahin N."/>
        </authorList>
    </citation>
    <scope>NUCLEOTIDE SEQUENCE [LARGE SCALE GENOMIC DNA]</scope>
    <source>
        <strain evidence="9 10">KCTC 29202</strain>
    </source>
</reference>
<dbReference type="PRINTS" id="PR00364">
    <property type="entry name" value="DISEASERSIST"/>
</dbReference>
<dbReference type="Pfam" id="PF00486">
    <property type="entry name" value="Trans_reg_C"/>
    <property type="match status" value="1"/>
</dbReference>
<feature type="DNA-binding region" description="OmpR/PhoB-type" evidence="6">
    <location>
        <begin position="18"/>
        <end position="124"/>
    </location>
</feature>
<keyword evidence="5" id="KW-0804">Transcription</keyword>
<evidence type="ECO:0000256" key="4">
    <source>
        <dbReference type="ARBA" id="ARBA00023125"/>
    </source>
</evidence>
<evidence type="ECO:0000256" key="7">
    <source>
        <dbReference type="SAM" id="MobiDB-lite"/>
    </source>
</evidence>
<dbReference type="PANTHER" id="PTHR35807:SF1">
    <property type="entry name" value="TRANSCRIPTIONAL REGULATOR REDD"/>
    <property type="match status" value="1"/>
</dbReference>
<name>A0A3B0AQD0_9ACTN</name>
<protein>
    <recommendedName>
        <fullName evidence="8">OmpR/PhoB-type domain-containing protein</fullName>
    </recommendedName>
</protein>
<dbReference type="Gene3D" id="1.10.10.10">
    <property type="entry name" value="Winged helix-like DNA-binding domain superfamily/Winged helix DNA-binding domain"/>
    <property type="match status" value="1"/>
</dbReference>
<dbReference type="SUPFAM" id="SSF46894">
    <property type="entry name" value="C-terminal effector domain of the bipartite response regulators"/>
    <property type="match status" value="1"/>
</dbReference>
<dbReference type="PANTHER" id="PTHR35807">
    <property type="entry name" value="TRANSCRIPTIONAL REGULATOR REDD-RELATED"/>
    <property type="match status" value="1"/>
</dbReference>